<proteinExistence type="inferred from homology"/>
<dbReference type="STRING" id="270918.APR42_08940"/>
<protein>
    <recommendedName>
        <fullName evidence="5">Maltose/galactoside acetyltransferase domain-containing protein</fullName>
    </recommendedName>
</protein>
<dbReference type="InterPro" id="IPR001451">
    <property type="entry name" value="Hexapep"/>
</dbReference>
<dbReference type="Pfam" id="PF12464">
    <property type="entry name" value="Mac"/>
    <property type="match status" value="1"/>
</dbReference>
<dbReference type="CDD" id="cd03357">
    <property type="entry name" value="LbH_MAT_GAT"/>
    <property type="match status" value="1"/>
</dbReference>
<dbReference type="InterPro" id="IPR018357">
    <property type="entry name" value="Hexapep_transf_CS"/>
</dbReference>
<dbReference type="AlphaFoldDB" id="A0A0Q9ZI22"/>
<accession>A0A0Q9ZI22</accession>
<gene>
    <name evidence="6" type="ORF">APR42_08940</name>
</gene>
<evidence type="ECO:0000259" key="5">
    <source>
        <dbReference type="SMART" id="SM01266"/>
    </source>
</evidence>
<organism evidence="6 7">
    <name type="scientific">Salegentibacter mishustinae</name>
    <dbReference type="NCBI Taxonomy" id="270918"/>
    <lineage>
        <taxon>Bacteria</taxon>
        <taxon>Pseudomonadati</taxon>
        <taxon>Bacteroidota</taxon>
        <taxon>Flavobacteriia</taxon>
        <taxon>Flavobacteriales</taxon>
        <taxon>Flavobacteriaceae</taxon>
        <taxon>Salegentibacter</taxon>
    </lineage>
</organism>
<comment type="similarity">
    <text evidence="1">Belongs to the transferase hexapeptide repeat family.</text>
</comment>
<comment type="caution">
    <text evidence="6">The sequence shown here is derived from an EMBL/GenBank/DDBJ whole genome shotgun (WGS) entry which is preliminary data.</text>
</comment>
<sequence>MTEKEKMLSGQLYLASDKEIAKDRYNARLIFQKANRLGEEKADERIKLFYSLFGKAGKDLWIEPPFYCDYGYNIKMGDQVFMNFNCCILDVVEVNIGNNVFLAPNVHIYTATHPLDAKTRDSLLEYGKPVTIGNSVWIGGGATICPGVNIGDGSVIAAGAVVVKDVPPNVLVGGNPAKIIKTLDNNQ</sequence>
<dbReference type="Proteomes" id="UP000051643">
    <property type="component" value="Unassembled WGS sequence"/>
</dbReference>
<reference evidence="6" key="1">
    <citation type="submission" date="2015-10" db="EMBL/GenBank/DDBJ databases">
        <title>Draft genome sequence of Salegentibacter mishustinae KCTC 12263.</title>
        <authorList>
            <person name="Lin W."/>
            <person name="Zheng Q."/>
        </authorList>
    </citation>
    <scope>NUCLEOTIDE SEQUENCE [LARGE SCALE GENOMIC DNA]</scope>
    <source>
        <strain evidence="6">KCTC 12263</strain>
    </source>
</reference>
<dbReference type="SUPFAM" id="SSF51161">
    <property type="entry name" value="Trimeric LpxA-like enzymes"/>
    <property type="match status" value="1"/>
</dbReference>
<dbReference type="GO" id="GO:0016413">
    <property type="term" value="F:O-acetyltransferase activity"/>
    <property type="evidence" value="ECO:0007669"/>
    <property type="project" value="UniProtKB-ARBA"/>
</dbReference>
<dbReference type="SMART" id="SM01266">
    <property type="entry name" value="Mac"/>
    <property type="match status" value="1"/>
</dbReference>
<dbReference type="OrthoDB" id="9812571at2"/>
<keyword evidence="4" id="KW-0012">Acyltransferase</keyword>
<evidence type="ECO:0000313" key="6">
    <source>
        <dbReference type="EMBL" id="KRG27864.1"/>
    </source>
</evidence>
<dbReference type="PANTHER" id="PTHR23416">
    <property type="entry name" value="SIALIC ACID SYNTHASE-RELATED"/>
    <property type="match status" value="1"/>
</dbReference>
<dbReference type="RefSeq" id="WP_057482538.1">
    <property type="nucleotide sequence ID" value="NZ_BMWR01000004.1"/>
</dbReference>
<dbReference type="InterPro" id="IPR051159">
    <property type="entry name" value="Hexapeptide_acetyltransf"/>
</dbReference>
<dbReference type="PANTHER" id="PTHR23416:SF23">
    <property type="entry name" value="ACETYLTRANSFERASE C18B11.09C-RELATED"/>
    <property type="match status" value="1"/>
</dbReference>
<evidence type="ECO:0000256" key="4">
    <source>
        <dbReference type="ARBA" id="ARBA00023315"/>
    </source>
</evidence>
<evidence type="ECO:0000256" key="3">
    <source>
        <dbReference type="ARBA" id="ARBA00022737"/>
    </source>
</evidence>
<keyword evidence="2" id="KW-0808">Transferase</keyword>
<evidence type="ECO:0000256" key="1">
    <source>
        <dbReference type="ARBA" id="ARBA00007274"/>
    </source>
</evidence>
<dbReference type="Gene3D" id="2.160.10.10">
    <property type="entry name" value="Hexapeptide repeat proteins"/>
    <property type="match status" value="1"/>
</dbReference>
<evidence type="ECO:0000256" key="2">
    <source>
        <dbReference type="ARBA" id="ARBA00022679"/>
    </source>
</evidence>
<dbReference type="Pfam" id="PF00132">
    <property type="entry name" value="Hexapep"/>
    <property type="match status" value="1"/>
</dbReference>
<dbReference type="PROSITE" id="PS00101">
    <property type="entry name" value="HEXAPEP_TRANSFERASES"/>
    <property type="match status" value="1"/>
</dbReference>
<keyword evidence="7" id="KW-1185">Reference proteome</keyword>
<keyword evidence="3" id="KW-0677">Repeat</keyword>
<feature type="domain" description="Maltose/galactoside acetyltransferase" evidence="5">
    <location>
        <begin position="4"/>
        <end position="58"/>
    </location>
</feature>
<dbReference type="InterPro" id="IPR011004">
    <property type="entry name" value="Trimer_LpxA-like_sf"/>
</dbReference>
<dbReference type="FunFam" id="2.160.10.10:FF:000008">
    <property type="entry name" value="Maltose O-acetyltransferase"/>
    <property type="match status" value="1"/>
</dbReference>
<dbReference type="EMBL" id="LKTP01000034">
    <property type="protein sequence ID" value="KRG27864.1"/>
    <property type="molecule type" value="Genomic_DNA"/>
</dbReference>
<dbReference type="InterPro" id="IPR024688">
    <property type="entry name" value="Mac_dom"/>
</dbReference>
<name>A0A0Q9ZI22_9FLAO</name>
<evidence type="ECO:0000313" key="7">
    <source>
        <dbReference type="Proteomes" id="UP000051643"/>
    </source>
</evidence>